<evidence type="ECO:0000313" key="2">
    <source>
        <dbReference type="Proteomes" id="UP001497516"/>
    </source>
</evidence>
<organism evidence="1 2">
    <name type="scientific">Linum trigynum</name>
    <dbReference type="NCBI Taxonomy" id="586398"/>
    <lineage>
        <taxon>Eukaryota</taxon>
        <taxon>Viridiplantae</taxon>
        <taxon>Streptophyta</taxon>
        <taxon>Embryophyta</taxon>
        <taxon>Tracheophyta</taxon>
        <taxon>Spermatophyta</taxon>
        <taxon>Magnoliopsida</taxon>
        <taxon>eudicotyledons</taxon>
        <taxon>Gunneridae</taxon>
        <taxon>Pentapetalae</taxon>
        <taxon>rosids</taxon>
        <taxon>fabids</taxon>
        <taxon>Malpighiales</taxon>
        <taxon>Linaceae</taxon>
        <taxon>Linum</taxon>
    </lineage>
</organism>
<proteinExistence type="predicted"/>
<reference evidence="1 2" key="1">
    <citation type="submission" date="2024-04" db="EMBL/GenBank/DDBJ databases">
        <authorList>
            <person name="Fracassetti M."/>
        </authorList>
    </citation>
    <scope>NUCLEOTIDE SEQUENCE [LARGE SCALE GENOMIC DNA]</scope>
</reference>
<sequence length="100" mass="11455">MAAFTGHSAEPCYSPRADPNYQLRLLVEQFVWDTERSFPNMELIIKSISPPVVPCDPSFLHEMEDTVQQSAMQSEWVEQVCAQLAQDYISATIEEEEEDE</sequence>
<keyword evidence="2" id="KW-1185">Reference proteome</keyword>
<gene>
    <name evidence="1" type="ORF">LTRI10_LOCUS20635</name>
</gene>
<dbReference type="Proteomes" id="UP001497516">
    <property type="component" value="Chromosome 3"/>
</dbReference>
<evidence type="ECO:0000313" key="1">
    <source>
        <dbReference type="EMBL" id="CAL1379093.1"/>
    </source>
</evidence>
<name>A0AAV2DZZ0_9ROSI</name>
<accession>A0AAV2DZZ0</accession>
<dbReference type="AlphaFoldDB" id="A0AAV2DZZ0"/>
<dbReference type="EMBL" id="OZ034816">
    <property type="protein sequence ID" value="CAL1379093.1"/>
    <property type="molecule type" value="Genomic_DNA"/>
</dbReference>
<protein>
    <submittedName>
        <fullName evidence="1">Uncharacterized protein</fullName>
    </submittedName>
</protein>